<protein>
    <submittedName>
        <fullName evidence="3">Uncharacterized protein</fullName>
    </submittedName>
</protein>
<proteinExistence type="predicted"/>
<sequence length="174" mass="19401">SRFIDVAAEIVIVYAWTHDLWFRVAYAFVLFSFDATVAFVAAIHDERHAGGVSENYATNNQAVIGLYYLVQGGFRCRGGHDRPYTRGDEDSVAFARLLHVSWRGSTTTCLQPWRVSYNLDQSIIIVEDDDEFGDSYSDVLQPLQMTSSQPSLNGGGRGSSRRFSGGGDWTIDVF</sequence>
<name>A0A6L2JTD2_TANCI</name>
<gene>
    <name evidence="3" type="ORF">Tci_012231</name>
</gene>
<keyword evidence="2" id="KW-0472">Membrane</keyword>
<organism evidence="3">
    <name type="scientific">Tanacetum cinerariifolium</name>
    <name type="common">Dalmatian daisy</name>
    <name type="synonym">Chrysanthemum cinerariifolium</name>
    <dbReference type="NCBI Taxonomy" id="118510"/>
    <lineage>
        <taxon>Eukaryota</taxon>
        <taxon>Viridiplantae</taxon>
        <taxon>Streptophyta</taxon>
        <taxon>Embryophyta</taxon>
        <taxon>Tracheophyta</taxon>
        <taxon>Spermatophyta</taxon>
        <taxon>Magnoliopsida</taxon>
        <taxon>eudicotyledons</taxon>
        <taxon>Gunneridae</taxon>
        <taxon>Pentapetalae</taxon>
        <taxon>asterids</taxon>
        <taxon>campanulids</taxon>
        <taxon>Asterales</taxon>
        <taxon>Asteraceae</taxon>
        <taxon>Asteroideae</taxon>
        <taxon>Anthemideae</taxon>
        <taxon>Anthemidinae</taxon>
        <taxon>Tanacetum</taxon>
    </lineage>
</organism>
<dbReference type="AlphaFoldDB" id="A0A6L2JTD2"/>
<feature type="compositionally biased region" description="Gly residues" evidence="1">
    <location>
        <begin position="153"/>
        <end position="168"/>
    </location>
</feature>
<accession>A0A6L2JTD2</accession>
<comment type="caution">
    <text evidence="3">The sequence shown here is derived from an EMBL/GenBank/DDBJ whole genome shotgun (WGS) entry which is preliminary data.</text>
</comment>
<evidence type="ECO:0000256" key="1">
    <source>
        <dbReference type="SAM" id="MobiDB-lite"/>
    </source>
</evidence>
<feature type="transmembrane region" description="Helical" evidence="2">
    <location>
        <begin position="20"/>
        <end position="43"/>
    </location>
</feature>
<keyword evidence="2" id="KW-1133">Transmembrane helix</keyword>
<dbReference type="EMBL" id="BKCJ010001279">
    <property type="protein sequence ID" value="GEU40253.1"/>
    <property type="molecule type" value="Genomic_DNA"/>
</dbReference>
<evidence type="ECO:0000256" key="2">
    <source>
        <dbReference type="SAM" id="Phobius"/>
    </source>
</evidence>
<reference evidence="3" key="1">
    <citation type="journal article" date="2019" name="Sci. Rep.">
        <title>Draft genome of Tanacetum cinerariifolium, the natural source of mosquito coil.</title>
        <authorList>
            <person name="Yamashiro T."/>
            <person name="Shiraishi A."/>
            <person name="Satake H."/>
            <person name="Nakayama K."/>
        </authorList>
    </citation>
    <scope>NUCLEOTIDE SEQUENCE</scope>
</reference>
<evidence type="ECO:0000313" key="3">
    <source>
        <dbReference type="EMBL" id="GEU40253.1"/>
    </source>
</evidence>
<feature type="non-terminal residue" evidence="3">
    <location>
        <position position="1"/>
    </location>
</feature>
<feature type="region of interest" description="Disordered" evidence="1">
    <location>
        <begin position="146"/>
        <end position="174"/>
    </location>
</feature>
<keyword evidence="2" id="KW-0812">Transmembrane</keyword>